<name>A0ABP1HA02_9EUKA</name>
<protein>
    <submittedName>
        <fullName evidence="1">Hypothetical_protein</fullName>
    </submittedName>
</protein>
<comment type="caution">
    <text evidence="1">The sequence shown here is derived from an EMBL/GenBank/DDBJ whole genome shotgun (WGS) entry which is preliminary data.</text>
</comment>
<dbReference type="EMBL" id="CAXDID020000021">
    <property type="protein sequence ID" value="CAL5987491.1"/>
    <property type="molecule type" value="Genomic_DNA"/>
</dbReference>
<accession>A0ABP1HA02</accession>
<sequence>MFTITQNNNSLVLKWKTKNPKQQPDTISYELKNKYDEIHVIGLQNDYTEFSNYDLLTKSDKFFFTYCQLDLSKIKGKYEQLFFDHCQFSNICESCKTNTLTILRTVLTSNQLVKFCPSIQLNLTAGRKYHFEISSIIKNLKCNEINMTISDQLIDLNLFSGSYNAFQLYNCEIIGLCNQKPKFKAINMHLNECKYNTESIESIQCKQLKITQTSSNVDNNYVLPILMQAQYLQLTLTGYSLDIQRAQTMHFITCSQCNIQQQFQYQPVDSTNRNRIVLSQSKVDLCQLIGFWKLIYINNCELFNSPLKNNIIADKIVLAQSNLTDYSPFKSKITKIQNSILQILPNSKMISLAYCSLDLILNSTVEILYLNDVKLKNFSVLKLPELKCINFYNDLNENQNQTLKQIRKYNIFMKTNRHKFYKSKVMLQDRNARNQILKDKISGLQKVRVALEQKLTSWESCQE</sequence>
<keyword evidence="2" id="KW-1185">Reference proteome</keyword>
<organism evidence="1 2">
    <name type="scientific">Hexamita inflata</name>
    <dbReference type="NCBI Taxonomy" id="28002"/>
    <lineage>
        <taxon>Eukaryota</taxon>
        <taxon>Metamonada</taxon>
        <taxon>Diplomonadida</taxon>
        <taxon>Hexamitidae</taxon>
        <taxon>Hexamitinae</taxon>
        <taxon>Hexamita</taxon>
    </lineage>
</organism>
<evidence type="ECO:0000313" key="1">
    <source>
        <dbReference type="EMBL" id="CAL5987491.1"/>
    </source>
</evidence>
<proteinExistence type="predicted"/>
<dbReference type="Proteomes" id="UP001642409">
    <property type="component" value="Unassembled WGS sequence"/>
</dbReference>
<reference evidence="1 2" key="1">
    <citation type="submission" date="2024-07" db="EMBL/GenBank/DDBJ databases">
        <authorList>
            <person name="Akdeniz Z."/>
        </authorList>
    </citation>
    <scope>NUCLEOTIDE SEQUENCE [LARGE SCALE GENOMIC DNA]</scope>
</reference>
<evidence type="ECO:0000313" key="2">
    <source>
        <dbReference type="Proteomes" id="UP001642409"/>
    </source>
</evidence>
<gene>
    <name evidence="1" type="ORF">HINF_LOCUS9919</name>
</gene>